<organism evidence="1 2">
    <name type="scientific">Neofusicoccum parvum</name>
    <dbReference type="NCBI Taxonomy" id="310453"/>
    <lineage>
        <taxon>Eukaryota</taxon>
        <taxon>Fungi</taxon>
        <taxon>Dikarya</taxon>
        <taxon>Ascomycota</taxon>
        <taxon>Pezizomycotina</taxon>
        <taxon>Dothideomycetes</taxon>
        <taxon>Dothideomycetes incertae sedis</taxon>
        <taxon>Botryosphaeriales</taxon>
        <taxon>Botryosphaeriaceae</taxon>
        <taxon>Neofusicoccum</taxon>
    </lineage>
</organism>
<dbReference type="Proteomes" id="UP001165186">
    <property type="component" value="Unassembled WGS sequence"/>
</dbReference>
<evidence type="ECO:0000313" key="2">
    <source>
        <dbReference type="Proteomes" id="UP001165186"/>
    </source>
</evidence>
<protein>
    <submittedName>
        <fullName evidence="1">Uncharacterized protein</fullName>
    </submittedName>
</protein>
<accession>A0ACB5SPF1</accession>
<keyword evidence="2" id="KW-1185">Reference proteome</keyword>
<evidence type="ECO:0000313" key="1">
    <source>
        <dbReference type="EMBL" id="GME50841.1"/>
    </source>
</evidence>
<gene>
    <name evidence="1" type="primary">g6667</name>
    <name evidence="1" type="ORF">NpPPO83_00006667</name>
</gene>
<comment type="caution">
    <text evidence="1">The sequence shown here is derived from an EMBL/GenBank/DDBJ whole genome shotgun (WGS) entry which is preliminary data.</text>
</comment>
<reference evidence="1" key="1">
    <citation type="submission" date="2024-09" db="EMBL/GenBank/DDBJ databases">
        <title>Draft Genome Sequences of Neofusicoccum parvum.</title>
        <authorList>
            <person name="Ashida A."/>
            <person name="Camagna M."/>
            <person name="Tanaka A."/>
            <person name="Takemoto D."/>
        </authorList>
    </citation>
    <scope>NUCLEOTIDE SEQUENCE</scope>
    <source>
        <strain evidence="1">PPO83</strain>
    </source>
</reference>
<proteinExistence type="predicted"/>
<sequence length="598" mass="65882">MGLPVWRAPSPVDSRAQAVKNDASAAARSPIRRRSPASSRPGHISVRSDAHGHVRRDINVAELVARHNRRAQYASSLREAEARDQDRRNADLSSMANDDWLFDLDRLAALSSEARDSTHSPDEAEPHVHLYISTNGPSIRASRFGPNHPENNPFSRARSAAPERESSTGPDRPRARDSLERSRREPRSTLADALSAPGRRRAWPNRAQEPLGELPRHTYRRAPSSWSSTPDAADVDEDTTLTDATREFPPLRRMGRRQVTDGFLPSSSLRQSWSPSAAIDGLGDRERSLSPPTDPWETMLTTITPDTQLPSADSSFTSAAASASFSASTNNSQAGSDSSRADSTSSANTHVTIPSRRQSPDETSALLPQRACDTDDDMSGNDTESDETPRLNRMRAHNRRFPNPYSPAFRQARAQARAQAQDGPPTRNPAAYSSSVRSRSHDATAFVRNYYAFADRGPSVGRASPSESSRSPPPSQLRFGILPRVPRLHREHSSGVERSVENRRDSGVGSDTNNSESGSRRPGEESFSSSAAVVRLLATVSPQSQGQLDPELESMRNILGRLARRDDVPEEFWISAGLVPPVLEAQRSRREQRERERL</sequence>
<dbReference type="EMBL" id="BSXG01000169">
    <property type="protein sequence ID" value="GME50841.1"/>
    <property type="molecule type" value="Genomic_DNA"/>
</dbReference>
<name>A0ACB5SPF1_9PEZI</name>